<feature type="domain" description="BTB" evidence="1">
    <location>
        <begin position="63"/>
        <end position="130"/>
    </location>
</feature>
<name>A0A2J6PDU5_9HELO</name>
<keyword evidence="3" id="KW-1185">Reference proteome</keyword>
<dbReference type="InterPro" id="IPR011333">
    <property type="entry name" value="SKP1/BTB/POZ_sf"/>
</dbReference>
<organism evidence="2 3">
    <name type="scientific">Hyaloscypha hepaticicola</name>
    <dbReference type="NCBI Taxonomy" id="2082293"/>
    <lineage>
        <taxon>Eukaryota</taxon>
        <taxon>Fungi</taxon>
        <taxon>Dikarya</taxon>
        <taxon>Ascomycota</taxon>
        <taxon>Pezizomycotina</taxon>
        <taxon>Leotiomycetes</taxon>
        <taxon>Helotiales</taxon>
        <taxon>Hyaloscyphaceae</taxon>
        <taxon>Hyaloscypha</taxon>
    </lineage>
</organism>
<evidence type="ECO:0000259" key="1">
    <source>
        <dbReference type="PROSITE" id="PS50097"/>
    </source>
</evidence>
<evidence type="ECO:0000313" key="3">
    <source>
        <dbReference type="Proteomes" id="UP000235672"/>
    </source>
</evidence>
<protein>
    <recommendedName>
        <fullName evidence="1">BTB domain-containing protein</fullName>
    </recommendedName>
</protein>
<dbReference type="Pfam" id="PF00651">
    <property type="entry name" value="BTB"/>
    <property type="match status" value="1"/>
</dbReference>
<dbReference type="OrthoDB" id="194443at2759"/>
<dbReference type="EMBL" id="KZ613562">
    <property type="protein sequence ID" value="PMD12159.1"/>
    <property type="molecule type" value="Genomic_DNA"/>
</dbReference>
<dbReference type="Proteomes" id="UP000235672">
    <property type="component" value="Unassembled WGS sequence"/>
</dbReference>
<dbReference type="PROSITE" id="PS50097">
    <property type="entry name" value="BTB"/>
    <property type="match status" value="1"/>
</dbReference>
<proteinExistence type="predicted"/>
<dbReference type="SUPFAM" id="SSF54695">
    <property type="entry name" value="POZ domain"/>
    <property type="match status" value="1"/>
</dbReference>
<dbReference type="AlphaFoldDB" id="A0A2J6PDU5"/>
<reference evidence="2 3" key="1">
    <citation type="submission" date="2016-05" db="EMBL/GenBank/DDBJ databases">
        <title>A degradative enzymes factory behind the ericoid mycorrhizal symbiosis.</title>
        <authorList>
            <consortium name="DOE Joint Genome Institute"/>
            <person name="Martino E."/>
            <person name="Morin E."/>
            <person name="Grelet G."/>
            <person name="Kuo A."/>
            <person name="Kohler A."/>
            <person name="Daghino S."/>
            <person name="Barry K."/>
            <person name="Choi C."/>
            <person name="Cichocki N."/>
            <person name="Clum A."/>
            <person name="Copeland A."/>
            <person name="Hainaut M."/>
            <person name="Haridas S."/>
            <person name="Labutti K."/>
            <person name="Lindquist E."/>
            <person name="Lipzen A."/>
            <person name="Khouja H.-R."/>
            <person name="Murat C."/>
            <person name="Ohm R."/>
            <person name="Olson A."/>
            <person name="Spatafora J."/>
            <person name="Veneault-Fourrey C."/>
            <person name="Henrissat B."/>
            <person name="Grigoriev I."/>
            <person name="Martin F."/>
            <person name="Perotto S."/>
        </authorList>
    </citation>
    <scope>NUCLEOTIDE SEQUENCE [LARGE SCALE GENOMIC DNA]</scope>
    <source>
        <strain evidence="2 3">UAMH 7357</strain>
    </source>
</reference>
<accession>A0A2J6PDU5</accession>
<dbReference type="InterPro" id="IPR000210">
    <property type="entry name" value="BTB/POZ_dom"/>
</dbReference>
<dbReference type="CDD" id="cd18186">
    <property type="entry name" value="BTB_POZ_ZBTB_KLHL-like"/>
    <property type="match status" value="1"/>
</dbReference>
<sequence>MSSTPSPKANAKGPAPNLCLPQPFVTIYIGPTPDLATQDKVERPLLLNDKDDNDRGTVETQIASLTIIDPSLPKFFIHKNVICYHSPFFAATFNGKFAEGTTQLMTLDVDEEAFGVIANWFYSKVVVSKSGGRPRSNTLGWA</sequence>
<gene>
    <name evidence="2" type="ORF">NA56DRAFT_741736</name>
</gene>
<evidence type="ECO:0000313" key="2">
    <source>
        <dbReference type="EMBL" id="PMD12159.1"/>
    </source>
</evidence>
<dbReference type="Gene3D" id="3.30.710.10">
    <property type="entry name" value="Potassium Channel Kv1.1, Chain A"/>
    <property type="match status" value="1"/>
</dbReference>